<keyword evidence="2" id="KW-1185">Reference proteome</keyword>
<reference evidence="1 2" key="1">
    <citation type="journal article" date="2015" name="Genome Announc.">
        <title>Draft Genome Sequence of a Heterotrophic Facultative Anaerobic Thermophilic Bacterium, Ardenticatena maritima Strain 110ST.</title>
        <authorList>
            <person name="Kawaichi S."/>
            <person name="Yoshida T."/>
            <person name="Sako Y."/>
            <person name="Nakamura R."/>
        </authorList>
    </citation>
    <scope>NUCLEOTIDE SEQUENCE [LARGE SCALE GENOMIC DNA]</scope>
    <source>
        <strain evidence="1 2">110S</strain>
    </source>
</reference>
<gene>
    <name evidence="1" type="ORF">ARMA_0531</name>
</gene>
<dbReference type="EMBL" id="BBZA01000032">
    <property type="protein sequence ID" value="GAP62108.1"/>
    <property type="molecule type" value="Genomic_DNA"/>
</dbReference>
<dbReference type="AlphaFoldDB" id="A0A0N0RFF7"/>
<accession>A0A0N0RFF7</accession>
<reference evidence="2" key="2">
    <citation type="submission" date="2015-08" db="EMBL/GenBank/DDBJ databases">
        <title>Draft Genome Sequence of a Heterotrophic Facultative Anaerobic Bacterium Ardenticatena maritima Strain 110S.</title>
        <authorList>
            <person name="Kawaichi S."/>
            <person name="Yoshida T."/>
            <person name="Sako Y."/>
            <person name="Nakamura R."/>
        </authorList>
    </citation>
    <scope>NUCLEOTIDE SEQUENCE [LARGE SCALE GENOMIC DNA]</scope>
    <source>
        <strain evidence="2">110S</strain>
    </source>
</reference>
<proteinExistence type="predicted"/>
<evidence type="ECO:0000313" key="2">
    <source>
        <dbReference type="Proteomes" id="UP000037784"/>
    </source>
</evidence>
<name>A0A0N0RFF7_9CHLR</name>
<comment type="caution">
    <text evidence="1">The sequence shown here is derived from an EMBL/GenBank/DDBJ whole genome shotgun (WGS) entry which is preliminary data.</text>
</comment>
<organism evidence="1 2">
    <name type="scientific">Ardenticatena maritima</name>
    <dbReference type="NCBI Taxonomy" id="872965"/>
    <lineage>
        <taxon>Bacteria</taxon>
        <taxon>Bacillati</taxon>
        <taxon>Chloroflexota</taxon>
        <taxon>Ardenticatenia</taxon>
        <taxon>Ardenticatenales</taxon>
        <taxon>Ardenticatenaceae</taxon>
        <taxon>Ardenticatena</taxon>
    </lineage>
</organism>
<protein>
    <submittedName>
        <fullName evidence="1">Uncharacterized protein</fullName>
    </submittedName>
</protein>
<sequence length="43" mass="4826">MLVWMLTQPTFGAMALPLLKYPKSKTGRRKTLGSRTYVAEIGL</sequence>
<dbReference type="Proteomes" id="UP000037784">
    <property type="component" value="Unassembled WGS sequence"/>
</dbReference>
<evidence type="ECO:0000313" key="1">
    <source>
        <dbReference type="EMBL" id="GAP62108.1"/>
    </source>
</evidence>
<dbReference type="InParanoid" id="A0A0N0RFF7"/>